<dbReference type="Gene3D" id="3.60.40.10">
    <property type="entry name" value="PPM-type phosphatase domain"/>
    <property type="match status" value="1"/>
</dbReference>
<gene>
    <name evidence="2" type="ORF">TSOC_014368</name>
</gene>
<reference evidence="2 3" key="1">
    <citation type="journal article" date="2017" name="Mol. Biol. Evol.">
        <title>The 4-celled Tetrabaena socialis nuclear genome reveals the essential components for genetic control of cell number at the origin of multicellularity in the volvocine lineage.</title>
        <authorList>
            <person name="Featherston J."/>
            <person name="Arakaki Y."/>
            <person name="Hanschen E.R."/>
            <person name="Ferris P.J."/>
            <person name="Michod R.E."/>
            <person name="Olson B.J.S.C."/>
            <person name="Nozaki H."/>
            <person name="Durand P.M."/>
        </authorList>
    </citation>
    <scope>NUCLEOTIDE SEQUENCE [LARGE SCALE GENOMIC DNA]</scope>
    <source>
        <strain evidence="2 3">NIES-571</strain>
    </source>
</reference>
<keyword evidence="3" id="KW-1185">Reference proteome</keyword>
<feature type="domain" description="PPM-type phosphatase" evidence="1">
    <location>
        <begin position="4"/>
        <end position="263"/>
    </location>
</feature>
<dbReference type="OrthoDB" id="10264738at2759"/>
<dbReference type="InterPro" id="IPR001932">
    <property type="entry name" value="PPM-type_phosphatase-like_dom"/>
</dbReference>
<dbReference type="PANTHER" id="PTHR47992">
    <property type="entry name" value="PROTEIN PHOSPHATASE"/>
    <property type="match status" value="1"/>
</dbReference>
<dbReference type="AlphaFoldDB" id="A0A2J7ZHU7"/>
<evidence type="ECO:0000259" key="1">
    <source>
        <dbReference type="PROSITE" id="PS51746"/>
    </source>
</evidence>
<dbReference type="EMBL" id="PGGS01002058">
    <property type="protein sequence ID" value="PNG99842.1"/>
    <property type="molecule type" value="Genomic_DNA"/>
</dbReference>
<dbReference type="Proteomes" id="UP000236333">
    <property type="component" value="Unassembled WGS sequence"/>
</dbReference>
<dbReference type="SMART" id="SM00331">
    <property type="entry name" value="PP2C_SIG"/>
    <property type="match status" value="1"/>
</dbReference>
<protein>
    <submittedName>
        <fullName evidence="2">Protein phosphatase 2C 16</fullName>
    </submittedName>
</protein>
<evidence type="ECO:0000313" key="2">
    <source>
        <dbReference type="EMBL" id="PNG99842.1"/>
    </source>
</evidence>
<comment type="caution">
    <text evidence="2">The sequence shown here is derived from an EMBL/GenBank/DDBJ whole genome shotgun (WGS) entry which is preliminary data.</text>
</comment>
<dbReference type="PROSITE" id="PS51746">
    <property type="entry name" value="PPM_2"/>
    <property type="match status" value="1"/>
</dbReference>
<sequence>MLPVWSVASVQGRRRTMEDAYSIHVGLPGLPHACPHFFGVFDGHRGDQVAQCCATRLPLNLVDEWSKVGESRSILACLTSAFQATDAELGPCGRETGSTAVVALLGDADVYIAHCGDSRAIVSKGGTAHQLSDDHRPTRDDEMARIKEAGGFCCNFGRGNMYVMGQLAVTRSFGDVDLRPYVIAQPELVVHARTPDDEFLVLASDGLWDALSNQEVVNIIRRCLARAKDRGQQDGLDITAKVLVKMAIRHGSTDNVTAIIVLL</sequence>
<dbReference type="Pfam" id="PF00481">
    <property type="entry name" value="PP2C"/>
    <property type="match status" value="1"/>
</dbReference>
<accession>A0A2J7ZHU7</accession>
<dbReference type="SMART" id="SM00332">
    <property type="entry name" value="PP2Cc"/>
    <property type="match status" value="1"/>
</dbReference>
<dbReference type="InterPro" id="IPR036457">
    <property type="entry name" value="PPM-type-like_dom_sf"/>
</dbReference>
<name>A0A2J7ZHU7_9CHLO</name>
<evidence type="ECO:0000313" key="3">
    <source>
        <dbReference type="Proteomes" id="UP000236333"/>
    </source>
</evidence>
<dbReference type="GO" id="GO:0004722">
    <property type="term" value="F:protein serine/threonine phosphatase activity"/>
    <property type="evidence" value="ECO:0007669"/>
    <property type="project" value="InterPro"/>
</dbReference>
<dbReference type="CDD" id="cd00143">
    <property type="entry name" value="PP2Cc"/>
    <property type="match status" value="1"/>
</dbReference>
<dbReference type="InterPro" id="IPR015655">
    <property type="entry name" value="PP2C"/>
</dbReference>
<proteinExistence type="predicted"/>
<dbReference type="SUPFAM" id="SSF81606">
    <property type="entry name" value="PP2C-like"/>
    <property type="match status" value="1"/>
</dbReference>
<organism evidence="2 3">
    <name type="scientific">Tetrabaena socialis</name>
    <dbReference type="NCBI Taxonomy" id="47790"/>
    <lineage>
        <taxon>Eukaryota</taxon>
        <taxon>Viridiplantae</taxon>
        <taxon>Chlorophyta</taxon>
        <taxon>core chlorophytes</taxon>
        <taxon>Chlorophyceae</taxon>
        <taxon>CS clade</taxon>
        <taxon>Chlamydomonadales</taxon>
        <taxon>Tetrabaenaceae</taxon>
        <taxon>Tetrabaena</taxon>
    </lineage>
</organism>